<gene>
    <name evidence="6" type="ORF">FFLO_04780</name>
</gene>
<dbReference type="AlphaFoldDB" id="A0A8K0NRY4"/>
<dbReference type="PANTHER" id="PTHR12768:SF4">
    <property type="entry name" value="BECLIN-1"/>
    <property type="match status" value="1"/>
</dbReference>
<feature type="domain" description="Atg6/beclin coiled-coil" evidence="5">
    <location>
        <begin position="137"/>
        <end position="266"/>
    </location>
</feature>
<name>A0A8K0NRY4_9TREE</name>
<feature type="domain" description="Atg6 BARA" evidence="4">
    <location>
        <begin position="329"/>
        <end position="507"/>
    </location>
</feature>
<dbReference type="InterPro" id="IPR040455">
    <property type="entry name" value="Atg6_BARA"/>
</dbReference>
<dbReference type="Proteomes" id="UP000812966">
    <property type="component" value="Unassembled WGS sequence"/>
</dbReference>
<dbReference type="InterPro" id="IPR038274">
    <property type="entry name" value="Atg6/Beclin_C_sf"/>
</dbReference>
<evidence type="ECO:0000256" key="2">
    <source>
        <dbReference type="SAM" id="Coils"/>
    </source>
</evidence>
<dbReference type="GO" id="GO:0030674">
    <property type="term" value="F:protein-macromolecule adaptor activity"/>
    <property type="evidence" value="ECO:0007669"/>
    <property type="project" value="TreeGrafter"/>
</dbReference>
<feature type="region of interest" description="Disordered" evidence="3">
    <location>
        <begin position="31"/>
        <end position="76"/>
    </location>
</feature>
<dbReference type="Pfam" id="PF17675">
    <property type="entry name" value="APG6_N"/>
    <property type="match status" value="1"/>
</dbReference>
<dbReference type="Gene3D" id="1.10.418.40">
    <property type="entry name" value="Autophagy protein 6/Beclin 1"/>
    <property type="match status" value="1"/>
</dbReference>
<organism evidence="6 7">
    <name type="scientific">Filobasidium floriforme</name>
    <dbReference type="NCBI Taxonomy" id="5210"/>
    <lineage>
        <taxon>Eukaryota</taxon>
        <taxon>Fungi</taxon>
        <taxon>Dikarya</taxon>
        <taxon>Basidiomycota</taxon>
        <taxon>Agaricomycotina</taxon>
        <taxon>Tremellomycetes</taxon>
        <taxon>Filobasidiales</taxon>
        <taxon>Filobasidiaceae</taxon>
        <taxon>Filobasidium</taxon>
    </lineage>
</organism>
<protein>
    <recommendedName>
        <fullName evidence="8">Autophagy-related protein 6</fullName>
    </recommendedName>
</protein>
<dbReference type="GO" id="GO:0000045">
    <property type="term" value="P:autophagosome assembly"/>
    <property type="evidence" value="ECO:0007669"/>
    <property type="project" value="TreeGrafter"/>
</dbReference>
<sequence>MSSNGFTCQRCHQPLILDASLEKVTSGQKQALLDASRASTSSISSTRRDFDRIPGPRESKEAYLQAQKSTDSSPRARIGPAESFILLSQSQVGSAPRPNPGTSEDHIPVASSVNVSSTETVERLLYALSSSTGIDHPLCSGCASVLQRILQDKLEDVQKERDAYISFEREWQATKKAEKEAAPDGVVESDAEVCAKLGKKNKQLEEDALRLIQELKEEEEEERSLDAELLTVQQEEEALERQEIEFLQNRQLMQARAAELESQLRTETTLHLLASQTLRKLESTNVYNDVFQIGHVPLGDFHSSHRPNAPHSSSAGDKWASAVSSGTSQTVGTINGLRLGGRPWVEWVEINAALGLVALCLHRVSEKVGFRFETYKIVPMGSFSRIEELPPSKNVYELYASTDLSAARLLQNRRFNYALVGMLDCLRQLISYGRSKKKGWASGGLDITKDKIAGHPIKLSANMGMSSLGIVGTVPGTSVIQSTEAEESWTKALRAVLAVLKRILIVESEIDHSVES</sequence>
<dbReference type="GO" id="GO:0034272">
    <property type="term" value="C:phosphatidylinositol 3-kinase complex, class III, type II"/>
    <property type="evidence" value="ECO:0007669"/>
    <property type="project" value="TreeGrafter"/>
</dbReference>
<reference evidence="6" key="1">
    <citation type="submission" date="2020-04" db="EMBL/GenBank/DDBJ databases">
        <title>Analysis of mating type loci in Filobasidium floriforme.</title>
        <authorList>
            <person name="Nowrousian M."/>
        </authorList>
    </citation>
    <scope>NUCLEOTIDE SEQUENCE</scope>
    <source>
        <strain evidence="6">CBS 6242</strain>
    </source>
</reference>
<dbReference type="GO" id="GO:0006995">
    <property type="term" value="P:cellular response to nitrogen starvation"/>
    <property type="evidence" value="ECO:0007669"/>
    <property type="project" value="TreeGrafter"/>
</dbReference>
<dbReference type="InterPro" id="IPR007243">
    <property type="entry name" value="Atg6/Beclin"/>
</dbReference>
<comment type="caution">
    <text evidence="6">The sequence shown here is derived from an EMBL/GenBank/DDBJ whole genome shotgun (WGS) entry which is preliminary data.</text>
</comment>
<evidence type="ECO:0000256" key="1">
    <source>
        <dbReference type="ARBA" id="ARBA00005965"/>
    </source>
</evidence>
<evidence type="ECO:0000259" key="5">
    <source>
        <dbReference type="Pfam" id="PF17675"/>
    </source>
</evidence>
<dbReference type="Pfam" id="PF04111">
    <property type="entry name" value="APG6"/>
    <property type="match status" value="1"/>
</dbReference>
<feature type="coiled-coil region" evidence="2">
    <location>
        <begin position="194"/>
        <end position="245"/>
    </location>
</feature>
<dbReference type="GO" id="GO:0043548">
    <property type="term" value="F:phosphatidylinositol 3-kinase binding"/>
    <property type="evidence" value="ECO:0007669"/>
    <property type="project" value="TreeGrafter"/>
</dbReference>
<evidence type="ECO:0000313" key="6">
    <source>
        <dbReference type="EMBL" id="KAG7530801.1"/>
    </source>
</evidence>
<proteinExistence type="inferred from homology"/>
<evidence type="ECO:0000256" key="3">
    <source>
        <dbReference type="SAM" id="MobiDB-lite"/>
    </source>
</evidence>
<keyword evidence="2" id="KW-0175">Coiled coil</keyword>
<comment type="similarity">
    <text evidence="1">Belongs to the beclin family.</text>
</comment>
<dbReference type="PANTHER" id="PTHR12768">
    <property type="entry name" value="BECLIN 1"/>
    <property type="match status" value="1"/>
</dbReference>
<feature type="compositionally biased region" description="Basic and acidic residues" evidence="3">
    <location>
        <begin position="46"/>
        <end position="61"/>
    </location>
</feature>
<evidence type="ECO:0008006" key="8">
    <source>
        <dbReference type="Google" id="ProtNLM"/>
    </source>
</evidence>
<dbReference type="GO" id="GO:0000407">
    <property type="term" value="C:phagophore assembly site"/>
    <property type="evidence" value="ECO:0007669"/>
    <property type="project" value="TreeGrafter"/>
</dbReference>
<dbReference type="GO" id="GO:0045324">
    <property type="term" value="P:late endosome to vacuole transport"/>
    <property type="evidence" value="ECO:0007669"/>
    <property type="project" value="TreeGrafter"/>
</dbReference>
<dbReference type="EMBL" id="JABELV010000108">
    <property type="protein sequence ID" value="KAG7530801.1"/>
    <property type="molecule type" value="Genomic_DNA"/>
</dbReference>
<dbReference type="GO" id="GO:0000423">
    <property type="term" value="P:mitophagy"/>
    <property type="evidence" value="ECO:0007669"/>
    <property type="project" value="TreeGrafter"/>
</dbReference>
<keyword evidence="7" id="KW-1185">Reference proteome</keyword>
<feature type="compositionally biased region" description="Low complexity" evidence="3">
    <location>
        <begin position="35"/>
        <end position="45"/>
    </location>
</feature>
<dbReference type="InterPro" id="IPR041691">
    <property type="entry name" value="Atg6/beclin_CC"/>
</dbReference>
<dbReference type="GO" id="GO:0034271">
    <property type="term" value="C:phosphatidylinositol 3-kinase complex, class III, type I"/>
    <property type="evidence" value="ECO:0007669"/>
    <property type="project" value="TreeGrafter"/>
</dbReference>
<evidence type="ECO:0000259" key="4">
    <source>
        <dbReference type="Pfam" id="PF04111"/>
    </source>
</evidence>
<accession>A0A8K0NRY4</accession>
<evidence type="ECO:0000313" key="7">
    <source>
        <dbReference type="Proteomes" id="UP000812966"/>
    </source>
</evidence>